<feature type="signal peptide" evidence="1">
    <location>
        <begin position="1"/>
        <end position="22"/>
    </location>
</feature>
<keyword evidence="3" id="KW-1185">Reference proteome</keyword>
<feature type="chain" id="PRO_5046167553" description="Hedgehog/Intein (Hint) domain-containing protein" evidence="1">
    <location>
        <begin position="23"/>
        <end position="149"/>
    </location>
</feature>
<comment type="caution">
    <text evidence="2">The sequence shown here is derived from an EMBL/GenBank/DDBJ whole genome shotgun (WGS) entry which is preliminary data.</text>
</comment>
<keyword evidence="1" id="KW-0732">Signal</keyword>
<gene>
    <name evidence="2" type="ORF">GU920_18555</name>
</gene>
<organism evidence="2 3">
    <name type="scientific">Paragemmobacter ruber</name>
    <dbReference type="NCBI Taxonomy" id="1985673"/>
    <lineage>
        <taxon>Bacteria</taxon>
        <taxon>Pseudomonadati</taxon>
        <taxon>Pseudomonadota</taxon>
        <taxon>Alphaproteobacteria</taxon>
        <taxon>Rhodobacterales</taxon>
        <taxon>Paracoccaceae</taxon>
        <taxon>Paragemmobacter</taxon>
    </lineage>
</organism>
<name>A0ABW9YAI0_9RHOB</name>
<reference evidence="3" key="1">
    <citation type="submission" date="2020-01" db="EMBL/GenBank/DDBJ databases">
        <title>Sphingomonas sp. strain CSW-10.</title>
        <authorList>
            <person name="Chen W.-M."/>
        </authorList>
    </citation>
    <scope>NUCLEOTIDE SEQUENCE [LARGE SCALE GENOMIC DNA]</scope>
    <source>
        <strain evidence="3">CCP-1</strain>
    </source>
</reference>
<sequence>MGILIPQSSLSAPLASAMPVSAAPAVEATMLSQGLRLRVGPLPGDLCAVEDISIGDPIWDLATSRLIDVDGMACATLVPHLLDDMGLRAMPVETAVGHGYLALASARIVTPVQRPQPAFGPTVFFRFWPESRLVAEVEGRPVLLRGTHA</sequence>
<evidence type="ECO:0000313" key="3">
    <source>
        <dbReference type="Proteomes" id="UP001517376"/>
    </source>
</evidence>
<evidence type="ECO:0000256" key="1">
    <source>
        <dbReference type="SAM" id="SignalP"/>
    </source>
</evidence>
<dbReference type="Proteomes" id="UP001517376">
    <property type="component" value="Unassembled WGS sequence"/>
</dbReference>
<evidence type="ECO:0000313" key="2">
    <source>
        <dbReference type="EMBL" id="NBE09549.1"/>
    </source>
</evidence>
<dbReference type="EMBL" id="JAAATW010000007">
    <property type="protein sequence ID" value="NBE09549.1"/>
    <property type="molecule type" value="Genomic_DNA"/>
</dbReference>
<proteinExistence type="predicted"/>
<protein>
    <recommendedName>
        <fullName evidence="4">Hedgehog/Intein (Hint) domain-containing protein</fullName>
    </recommendedName>
</protein>
<evidence type="ECO:0008006" key="4">
    <source>
        <dbReference type="Google" id="ProtNLM"/>
    </source>
</evidence>
<accession>A0ABW9YAI0</accession>